<accession>A0ABS2JL33</accession>
<dbReference type="SUPFAM" id="SSF56655">
    <property type="entry name" value="Carbohydrate phosphatase"/>
    <property type="match status" value="1"/>
</dbReference>
<proteinExistence type="predicted"/>
<evidence type="ECO:0008006" key="3">
    <source>
        <dbReference type="Google" id="ProtNLM"/>
    </source>
</evidence>
<dbReference type="PANTHER" id="PTHR20854">
    <property type="entry name" value="INOSITOL MONOPHOSPHATASE"/>
    <property type="match status" value="1"/>
</dbReference>
<comment type="caution">
    <text evidence="1">The sequence shown here is derived from an EMBL/GenBank/DDBJ whole genome shotgun (WGS) entry which is preliminary data.</text>
</comment>
<organism evidence="1 2">
    <name type="scientific">Micromonospora humidisoli</name>
    <dbReference type="NCBI Taxonomy" id="2807622"/>
    <lineage>
        <taxon>Bacteria</taxon>
        <taxon>Bacillati</taxon>
        <taxon>Actinomycetota</taxon>
        <taxon>Actinomycetes</taxon>
        <taxon>Micromonosporales</taxon>
        <taxon>Micromonosporaceae</taxon>
        <taxon>Micromonospora</taxon>
    </lineage>
</organism>
<dbReference type="PANTHER" id="PTHR20854:SF4">
    <property type="entry name" value="INOSITOL-1-MONOPHOSPHATASE-RELATED"/>
    <property type="match status" value="1"/>
</dbReference>
<evidence type="ECO:0000313" key="2">
    <source>
        <dbReference type="Proteomes" id="UP000809587"/>
    </source>
</evidence>
<dbReference type="InterPro" id="IPR000760">
    <property type="entry name" value="Inositol_monophosphatase-like"/>
</dbReference>
<dbReference type="PRINTS" id="PR00377">
    <property type="entry name" value="IMPHPHTASES"/>
</dbReference>
<dbReference type="EMBL" id="JAFEUO010000009">
    <property type="protein sequence ID" value="MBM7086356.1"/>
    <property type="molecule type" value="Genomic_DNA"/>
</dbReference>
<dbReference type="Proteomes" id="UP000809587">
    <property type="component" value="Unassembled WGS sequence"/>
</dbReference>
<sequence>MRVGTDTLTAFAVRLAAESRRMLAAAALTVTAVEAKADRSLVTEVDRAIEVRLRELIADEFPGHGILGEEYGPCDLDADLVWVLDPVDGTAAFIAGIPVYGTLVALARGGRPWIGVLDYPATDDRWVGVVDGFASRNGSPVRTRRCPDPGEALLTCSNPDFFPPAERQALDRVRDRVRYTLYGASSYAFGLLAGGRTDLSVDCGLKPYDVFAPAAVIGGAGGLMTDWAGADLGFDSRGVVLAAGDRSLHTLTRSLLTPP</sequence>
<reference evidence="1 2" key="1">
    <citation type="submission" date="2021-02" db="EMBL/GenBank/DDBJ databases">
        <authorList>
            <person name="Lee D.-H."/>
        </authorList>
    </citation>
    <scope>NUCLEOTIDE SEQUENCE [LARGE SCALE GENOMIC DNA]</scope>
    <source>
        <strain evidence="1 2">MMS20-R2-29</strain>
    </source>
</reference>
<name>A0ABS2JL33_9ACTN</name>
<dbReference type="Gene3D" id="3.40.190.80">
    <property type="match status" value="1"/>
</dbReference>
<keyword evidence="2" id="KW-1185">Reference proteome</keyword>
<dbReference type="RefSeq" id="WP_204961540.1">
    <property type="nucleotide sequence ID" value="NZ_JAFEUO010000009.1"/>
</dbReference>
<dbReference type="Pfam" id="PF00459">
    <property type="entry name" value="Inositol_P"/>
    <property type="match status" value="1"/>
</dbReference>
<protein>
    <recommendedName>
        <fullName evidence="3">Myo-inositol-1(Or 4)-monophosphatase</fullName>
    </recommendedName>
</protein>
<evidence type="ECO:0000313" key="1">
    <source>
        <dbReference type="EMBL" id="MBM7086356.1"/>
    </source>
</evidence>
<gene>
    <name evidence="1" type="ORF">JQN84_27890</name>
</gene>
<dbReference type="Gene3D" id="3.30.540.10">
    <property type="entry name" value="Fructose-1,6-Bisphosphatase, subunit A, domain 1"/>
    <property type="match status" value="1"/>
</dbReference>